<evidence type="ECO:0000313" key="4">
    <source>
        <dbReference type="Proteomes" id="UP000481153"/>
    </source>
</evidence>
<keyword evidence="4" id="KW-1185">Reference proteome</keyword>
<evidence type="ECO:0000259" key="2">
    <source>
        <dbReference type="PROSITE" id="PS50020"/>
    </source>
</evidence>
<gene>
    <name evidence="3" type="ORF">Ae201684_010828</name>
</gene>
<name>A0A6G0WX88_9STRA</name>
<accession>A0A6G0WX88</accession>
<dbReference type="InterPro" id="IPR001202">
    <property type="entry name" value="WW_dom"/>
</dbReference>
<dbReference type="PROSITE" id="PS01159">
    <property type="entry name" value="WW_DOMAIN_1"/>
    <property type="match status" value="1"/>
</dbReference>
<dbReference type="InterPro" id="IPR036020">
    <property type="entry name" value="WW_dom_sf"/>
</dbReference>
<reference evidence="3 4" key="1">
    <citation type="submission" date="2019-07" db="EMBL/GenBank/DDBJ databases">
        <title>Genomics analysis of Aphanomyces spp. identifies a new class of oomycete effector associated with host adaptation.</title>
        <authorList>
            <person name="Gaulin E."/>
        </authorList>
    </citation>
    <scope>NUCLEOTIDE SEQUENCE [LARGE SCALE GENOMIC DNA]</scope>
    <source>
        <strain evidence="3 4">ATCC 201684</strain>
    </source>
</reference>
<comment type="caution">
    <text evidence="3">The sequence shown here is derived from an EMBL/GenBank/DDBJ whole genome shotgun (WGS) entry which is preliminary data.</text>
</comment>
<evidence type="ECO:0000313" key="3">
    <source>
        <dbReference type="EMBL" id="KAF0732179.1"/>
    </source>
</evidence>
<feature type="compositionally biased region" description="Polar residues" evidence="1">
    <location>
        <begin position="83"/>
        <end position="93"/>
    </location>
</feature>
<dbReference type="AlphaFoldDB" id="A0A6G0WX88"/>
<evidence type="ECO:0000256" key="1">
    <source>
        <dbReference type="SAM" id="MobiDB-lite"/>
    </source>
</evidence>
<feature type="region of interest" description="Disordered" evidence="1">
    <location>
        <begin position="59"/>
        <end position="103"/>
    </location>
</feature>
<organism evidence="3 4">
    <name type="scientific">Aphanomyces euteiches</name>
    <dbReference type="NCBI Taxonomy" id="100861"/>
    <lineage>
        <taxon>Eukaryota</taxon>
        <taxon>Sar</taxon>
        <taxon>Stramenopiles</taxon>
        <taxon>Oomycota</taxon>
        <taxon>Saprolegniomycetes</taxon>
        <taxon>Saprolegniales</taxon>
        <taxon>Verrucalvaceae</taxon>
        <taxon>Aphanomyces</taxon>
    </lineage>
</organism>
<feature type="domain" description="WW" evidence="2">
    <location>
        <begin position="218"/>
        <end position="246"/>
    </location>
</feature>
<proteinExistence type="predicted"/>
<dbReference type="EMBL" id="VJMJ01000137">
    <property type="protein sequence ID" value="KAF0732179.1"/>
    <property type="molecule type" value="Genomic_DNA"/>
</dbReference>
<dbReference type="PROSITE" id="PS50020">
    <property type="entry name" value="WW_DOMAIN_2"/>
    <property type="match status" value="1"/>
</dbReference>
<protein>
    <recommendedName>
        <fullName evidence="2">WW domain-containing protein</fullName>
    </recommendedName>
</protein>
<dbReference type="SUPFAM" id="SSF51045">
    <property type="entry name" value="WW domain"/>
    <property type="match status" value="1"/>
</dbReference>
<dbReference type="Gene3D" id="2.20.70.10">
    <property type="match status" value="1"/>
</dbReference>
<sequence>MLVRELKLIKQTLRDLIQSIEEGEAPLGSFALREVCQKIRRGKLSHLLLPVSSNTRTSKEQMFSSSLKKYHGNDGKPAESSEFGATNRTPMEQDSNERYGDSATLQPDIQTTSVPQASKQLNNSVQGFDPDDIDLFLGNATDCETLKEFGEFALEHSDENLLEIVGPNSTDKSFADVRNPKEEIYYSQPNTFVEETPAQSDDSPHEDADEEALKFGDWEQGFDPTTNHFYWFNNVTDESSWSPPDGWPYPLTVLTEDVEDNWQVDEPVETY</sequence>
<dbReference type="VEuPathDB" id="FungiDB:AeMF1_002024"/>
<dbReference type="Proteomes" id="UP000481153">
    <property type="component" value="Unassembled WGS sequence"/>
</dbReference>